<proteinExistence type="predicted"/>
<evidence type="ECO:0000313" key="2">
    <source>
        <dbReference type="Proteomes" id="UP000221506"/>
    </source>
</evidence>
<gene>
    <name evidence="1" type="ORF">phiA829_133</name>
</gene>
<evidence type="ECO:0000313" key="1">
    <source>
        <dbReference type="EMBL" id="ARK07953.1"/>
    </source>
</evidence>
<dbReference type="Proteomes" id="UP000221506">
    <property type="component" value="Segment"/>
</dbReference>
<name>A0A1W6DYD3_9CAUD</name>
<reference evidence="1 2" key="1">
    <citation type="submission" date="2017-04" db="EMBL/GenBank/DDBJ databases">
        <title>Complete genome sequence and characterization of temperature-dependent bacteriophage phiA8-29 infecting Aeromonas.</title>
        <authorList>
            <person name="He Y."/>
            <person name="Yang H."/>
        </authorList>
    </citation>
    <scope>NUCLEOTIDE SEQUENCE [LARGE SCALE GENOMIC DNA]</scope>
</reference>
<protein>
    <recommendedName>
        <fullName evidence="3">AAA+ ATPase domain-containing protein</fullName>
    </recommendedName>
</protein>
<dbReference type="EMBL" id="KY914485">
    <property type="protein sequence ID" value="ARK07953.1"/>
    <property type="molecule type" value="Genomic_DNA"/>
</dbReference>
<evidence type="ECO:0008006" key="3">
    <source>
        <dbReference type="Google" id="ProtNLM"/>
    </source>
</evidence>
<accession>A0A1W6DYD3</accession>
<keyword evidence="2" id="KW-1185">Reference proteome</keyword>
<dbReference type="InterPro" id="IPR027417">
    <property type="entry name" value="P-loop_NTPase"/>
</dbReference>
<sequence>MQNISITSGSYQNREVNGTFEVVNAPKAYTASEHNSGYAKDGFWGYVRVQMEGRPRYVHLKETGFLMENHTPIASSINEEVTKADIEELDMRIRRRFQVLDIMCAGVIRGNVRGLIVSGAAGIGKTFTFERELVAAQERGEIGNLEHVKGKLTPLFLFKTLYENRNPGDVVLLDDCDSVFSDETALNILKAALDSSDERWLTYGSATKWLEENNVESKFLFEGSIIFITNLDFDSMIAADSKMSPHYSALVSRSTYLDLAIHSRLEIMVRVQQIATSTNMMSTLGVDAETATKIVAFCWENYSKMREISIRTLVKIASYVRIAPDQWEMLATELTIA</sequence>
<dbReference type="SUPFAM" id="SSF52540">
    <property type="entry name" value="P-loop containing nucleoside triphosphate hydrolases"/>
    <property type="match status" value="1"/>
</dbReference>
<organism evidence="1 2">
    <name type="scientific">Aeromonas phage phiA8-29</name>
    <dbReference type="NCBI Taxonomy" id="1978922"/>
    <lineage>
        <taxon>Viruses</taxon>
        <taxon>Duplodnaviria</taxon>
        <taxon>Heunggongvirae</taxon>
        <taxon>Uroviricota</taxon>
        <taxon>Caudoviricetes</taxon>
        <taxon>Pantevenvirales</taxon>
        <taxon>Ackermannviridae</taxon>
        <taxon>Tedavirus</taxon>
        <taxon>Tedavirus A829</taxon>
    </lineage>
</organism>